<protein>
    <submittedName>
        <fullName evidence="2">Uncharacterized protein</fullName>
    </submittedName>
</protein>
<feature type="region of interest" description="Disordered" evidence="1">
    <location>
        <begin position="80"/>
        <end position="126"/>
    </location>
</feature>
<evidence type="ECO:0000313" key="2">
    <source>
        <dbReference type="EMBL" id="GMH16806.1"/>
    </source>
</evidence>
<dbReference type="PANTHER" id="PTHR46548:SF1">
    <property type="entry name" value="BAH AND TFIIS DOMAIN-CONTAINING PROTEIN-RELATED"/>
    <property type="match status" value="1"/>
</dbReference>
<proteinExistence type="predicted"/>
<gene>
    <name evidence="2" type="ORF">Nepgr_018647</name>
</gene>
<reference evidence="2" key="1">
    <citation type="submission" date="2023-05" db="EMBL/GenBank/DDBJ databases">
        <title>Nepenthes gracilis genome sequencing.</title>
        <authorList>
            <person name="Fukushima K."/>
        </authorList>
    </citation>
    <scope>NUCLEOTIDE SEQUENCE</scope>
    <source>
        <strain evidence="2">SING2019-196</strain>
    </source>
</reference>
<sequence>MAKLLHLKQRQTKLSTHFTGQRSLLPPYLIRVKLNFGLEMLNFLLGCLYLCADEFMALQTNVVLVVCVWVEPLTQTSLSQPKHIAESEQNSTGSLPPQPKGKKRERSYQVSEPLKQEHSSGTDRYFGNSKSEIAKIAEPGGLVDFEGVGRLVQLMHPNKPLRKLDLTSRMLIADVIAAMGKFDCLSRFVRLRGLPVLDEYLQEVHKINIGDSSSTKD</sequence>
<evidence type="ECO:0000256" key="1">
    <source>
        <dbReference type="SAM" id="MobiDB-lite"/>
    </source>
</evidence>
<dbReference type="Proteomes" id="UP001279734">
    <property type="component" value="Unassembled WGS sequence"/>
</dbReference>
<accession>A0AAD3SVM1</accession>
<organism evidence="2 3">
    <name type="scientific">Nepenthes gracilis</name>
    <name type="common">Slender pitcher plant</name>
    <dbReference type="NCBI Taxonomy" id="150966"/>
    <lineage>
        <taxon>Eukaryota</taxon>
        <taxon>Viridiplantae</taxon>
        <taxon>Streptophyta</taxon>
        <taxon>Embryophyta</taxon>
        <taxon>Tracheophyta</taxon>
        <taxon>Spermatophyta</taxon>
        <taxon>Magnoliopsida</taxon>
        <taxon>eudicotyledons</taxon>
        <taxon>Gunneridae</taxon>
        <taxon>Pentapetalae</taxon>
        <taxon>Caryophyllales</taxon>
        <taxon>Nepenthaceae</taxon>
        <taxon>Nepenthes</taxon>
    </lineage>
</organism>
<dbReference type="AlphaFoldDB" id="A0AAD3SVM1"/>
<comment type="caution">
    <text evidence="2">The sequence shown here is derived from an EMBL/GenBank/DDBJ whole genome shotgun (WGS) entry which is preliminary data.</text>
</comment>
<keyword evidence="3" id="KW-1185">Reference proteome</keyword>
<dbReference type="PANTHER" id="PTHR46548">
    <property type="entry name" value="BAH AND TFIIS DOMAIN-CONTAINING PROTEIN-RELATED"/>
    <property type="match status" value="1"/>
</dbReference>
<evidence type="ECO:0000313" key="3">
    <source>
        <dbReference type="Proteomes" id="UP001279734"/>
    </source>
</evidence>
<dbReference type="EMBL" id="BSYO01000017">
    <property type="protein sequence ID" value="GMH16806.1"/>
    <property type="molecule type" value="Genomic_DNA"/>
</dbReference>
<name>A0AAD3SVM1_NEPGR</name>